<proteinExistence type="predicted"/>
<comment type="caution">
    <text evidence="2">The sequence shown here is derived from an EMBL/GenBank/DDBJ whole genome shotgun (WGS) entry which is preliminary data.</text>
</comment>
<accession>A0ABR1AZF4</accession>
<organism evidence="2 3">
    <name type="scientific">Polyplax serrata</name>
    <name type="common">Common mouse louse</name>
    <dbReference type="NCBI Taxonomy" id="468196"/>
    <lineage>
        <taxon>Eukaryota</taxon>
        <taxon>Metazoa</taxon>
        <taxon>Ecdysozoa</taxon>
        <taxon>Arthropoda</taxon>
        <taxon>Hexapoda</taxon>
        <taxon>Insecta</taxon>
        <taxon>Pterygota</taxon>
        <taxon>Neoptera</taxon>
        <taxon>Paraneoptera</taxon>
        <taxon>Psocodea</taxon>
        <taxon>Troctomorpha</taxon>
        <taxon>Phthiraptera</taxon>
        <taxon>Anoplura</taxon>
        <taxon>Polyplacidae</taxon>
        <taxon>Polyplax</taxon>
    </lineage>
</organism>
<dbReference type="EMBL" id="JAWJWF010000006">
    <property type="protein sequence ID" value="KAK6631500.1"/>
    <property type="molecule type" value="Genomic_DNA"/>
</dbReference>
<dbReference type="Proteomes" id="UP001359485">
    <property type="component" value="Unassembled WGS sequence"/>
</dbReference>
<keyword evidence="3" id="KW-1185">Reference proteome</keyword>
<feature type="compositionally biased region" description="Polar residues" evidence="1">
    <location>
        <begin position="11"/>
        <end position="26"/>
    </location>
</feature>
<name>A0ABR1AZF4_POLSC</name>
<evidence type="ECO:0000313" key="3">
    <source>
        <dbReference type="Proteomes" id="UP001359485"/>
    </source>
</evidence>
<protein>
    <submittedName>
        <fullName evidence="2">Uncharacterized protein</fullName>
    </submittedName>
</protein>
<evidence type="ECO:0000256" key="1">
    <source>
        <dbReference type="SAM" id="MobiDB-lite"/>
    </source>
</evidence>
<sequence>MRMVRMRKLQINQNRRAGESDNSTLKTEPGVKGLTFSMEDTTHSGLPIAAPDTDDNKYMNIEFLTWLFIETSFLRLVDAKAEETNDKATSL</sequence>
<evidence type="ECO:0000313" key="2">
    <source>
        <dbReference type="EMBL" id="KAK6631500.1"/>
    </source>
</evidence>
<reference evidence="2 3" key="1">
    <citation type="submission" date="2023-09" db="EMBL/GenBank/DDBJ databases">
        <title>Genomes of two closely related lineages of the louse Polyplax serrata with different host specificities.</title>
        <authorList>
            <person name="Martinu J."/>
            <person name="Tarabai H."/>
            <person name="Stefka J."/>
            <person name="Hypsa V."/>
        </authorList>
    </citation>
    <scope>NUCLEOTIDE SEQUENCE [LARGE SCALE GENOMIC DNA]</scope>
    <source>
        <strain evidence="2">98ZLc_SE</strain>
    </source>
</reference>
<feature type="region of interest" description="Disordered" evidence="1">
    <location>
        <begin position="11"/>
        <end position="30"/>
    </location>
</feature>
<gene>
    <name evidence="2" type="ORF">RUM44_006027</name>
</gene>